<gene>
    <name evidence="1" type="ordered locus">Igni_0232</name>
</gene>
<dbReference type="EMBL" id="CP000816">
    <property type="protein sequence ID" value="ABU81416.1"/>
    <property type="molecule type" value="Genomic_DNA"/>
</dbReference>
<dbReference type="SUPFAM" id="SSF143870">
    <property type="entry name" value="PF0523-like"/>
    <property type="match status" value="1"/>
</dbReference>
<evidence type="ECO:0000313" key="2">
    <source>
        <dbReference type="Proteomes" id="UP000000262"/>
    </source>
</evidence>
<organism evidence="1 2">
    <name type="scientific">Ignicoccus hospitalis (strain KIN4/I / DSM 18386 / JCM 14125)</name>
    <dbReference type="NCBI Taxonomy" id="453591"/>
    <lineage>
        <taxon>Archaea</taxon>
        <taxon>Thermoproteota</taxon>
        <taxon>Thermoprotei</taxon>
        <taxon>Desulfurococcales</taxon>
        <taxon>Desulfurococcaceae</taxon>
        <taxon>Ignicoccus</taxon>
    </lineage>
</organism>
<protein>
    <submittedName>
        <fullName evidence="1">Uncharacterized protein</fullName>
    </submittedName>
</protein>
<dbReference type="Proteomes" id="UP000000262">
    <property type="component" value="Chromosome"/>
</dbReference>
<dbReference type="HOGENOM" id="CLU_2152581_0_0_2"/>
<dbReference type="STRING" id="453591.Igni_0232"/>
<dbReference type="AlphaFoldDB" id="A8A914"/>
<accession>A8A914</accession>
<dbReference type="KEGG" id="iho:Igni_0232"/>
<proteinExistence type="predicted"/>
<sequence length="111" mass="12806">MRLRAAAALAYDDFVKGCTISSYFPVEVLLYYFGTKQISRALELSAKELEGVEVAYFADVELPPRPLWVTELEGCPFELVPREWMVKAMEIRSEKRRKRCRKVEVQARGDS</sequence>
<dbReference type="Gene3D" id="3.30.2380.10">
    <property type="entry name" value="CGI121/TPRKB"/>
    <property type="match status" value="1"/>
</dbReference>
<reference evidence="1 2" key="1">
    <citation type="journal article" date="2008" name="Genome Biol.">
        <title>A genomic analysis of the archaeal system Ignicoccus hospitalis-Nanoarchaeum equitans.</title>
        <authorList>
            <person name="Podar M."/>
            <person name="Anderson I."/>
            <person name="Makarova K.S."/>
            <person name="Elkins J.G."/>
            <person name="Ivanova N."/>
            <person name="Wall M.A."/>
            <person name="Lykidis A."/>
            <person name="Mavromatis K."/>
            <person name="Sun H."/>
            <person name="Hudson M.E."/>
            <person name="Chen W."/>
            <person name="Deciu C."/>
            <person name="Hutchison D."/>
            <person name="Eads J.R."/>
            <person name="Anderson A."/>
            <person name="Fernandes F."/>
            <person name="Szeto E."/>
            <person name="Lapidus A."/>
            <person name="Kyrpides N.C."/>
            <person name="Saier M.H.Jr."/>
            <person name="Richardson P.M."/>
            <person name="Rachel R."/>
            <person name="Huber H."/>
            <person name="Eisen J.A."/>
            <person name="Koonin E.V."/>
            <person name="Keller M."/>
            <person name="Stetter K.O."/>
        </authorList>
    </citation>
    <scope>NUCLEOTIDE SEQUENCE [LARGE SCALE GENOMIC DNA]</scope>
    <source>
        <strain evidence="2">KIN4/I / DSM 18386 / JCM 14125</strain>
    </source>
</reference>
<name>A8A914_IGNH4</name>
<dbReference type="eggNOG" id="arCOG02197">
    <property type="taxonomic scope" value="Archaea"/>
</dbReference>
<keyword evidence="2" id="KW-1185">Reference proteome</keyword>
<evidence type="ECO:0000313" key="1">
    <source>
        <dbReference type="EMBL" id="ABU81416.1"/>
    </source>
</evidence>
<dbReference type="InterPro" id="IPR036504">
    <property type="entry name" value="CGI121/TPRKB_sf"/>
</dbReference>